<dbReference type="InterPro" id="IPR019734">
    <property type="entry name" value="TPR_rpt"/>
</dbReference>
<dbReference type="PROSITE" id="PS50005">
    <property type="entry name" value="TPR"/>
    <property type="match status" value="1"/>
</dbReference>
<feature type="non-terminal residue" evidence="3">
    <location>
        <position position="1"/>
    </location>
</feature>
<evidence type="ECO:0000259" key="2">
    <source>
        <dbReference type="Pfam" id="PF12770"/>
    </source>
</evidence>
<dbReference type="Pfam" id="PF12770">
    <property type="entry name" value="CHAT"/>
    <property type="match status" value="1"/>
</dbReference>
<dbReference type="InterPro" id="IPR024983">
    <property type="entry name" value="CHAT_dom"/>
</dbReference>
<protein>
    <recommendedName>
        <fullName evidence="2">CHAT domain-containing protein</fullName>
    </recommendedName>
</protein>
<dbReference type="RefSeq" id="WP_169158111.1">
    <property type="nucleotide sequence ID" value="NZ_CAWPJE010000371.1"/>
</dbReference>
<dbReference type="InterPro" id="IPR011990">
    <property type="entry name" value="TPR-like_helical_dom_sf"/>
</dbReference>
<keyword evidence="1" id="KW-0802">TPR repeat</keyword>
<dbReference type="Proteomes" id="UP000718564">
    <property type="component" value="Unassembled WGS sequence"/>
</dbReference>
<gene>
    <name evidence="3" type="ORF">DP116_27320</name>
</gene>
<evidence type="ECO:0000313" key="3">
    <source>
        <dbReference type="EMBL" id="NMG22938.1"/>
    </source>
</evidence>
<dbReference type="Gene3D" id="1.25.40.10">
    <property type="entry name" value="Tetratricopeptide repeat domain"/>
    <property type="match status" value="3"/>
</dbReference>
<organism evidence="3 4">
    <name type="scientific">Brasilonema bromeliae SPC951</name>
    <dbReference type="NCBI Taxonomy" id="385972"/>
    <lineage>
        <taxon>Bacteria</taxon>
        <taxon>Bacillati</taxon>
        <taxon>Cyanobacteriota</taxon>
        <taxon>Cyanophyceae</taxon>
        <taxon>Nostocales</taxon>
        <taxon>Scytonemataceae</taxon>
        <taxon>Brasilonema</taxon>
        <taxon>Bromeliae group (in: Brasilonema)</taxon>
    </lineage>
</organism>
<feature type="repeat" description="TPR" evidence="1">
    <location>
        <begin position="388"/>
        <end position="421"/>
    </location>
</feature>
<accession>A0ABX1PG71</accession>
<dbReference type="SUPFAM" id="SSF48452">
    <property type="entry name" value="TPR-like"/>
    <property type="match status" value="3"/>
</dbReference>
<dbReference type="EMBL" id="QMEB01000351">
    <property type="protein sequence ID" value="NMG22938.1"/>
    <property type="molecule type" value="Genomic_DNA"/>
</dbReference>
<sequence length="964" mass="108929">AAFSDALTVYTQQAFPQEWATTQNCLGVAYVDRIRGEKAQNIELAITAFSAALSVYTRDAFPQDWAMTQGNLGNAYRQRILGEKAQNIELAITACDDALTVYTQHDFPQDWAGTKNNLGNAYCARILGEKAENIELAIAACDDALTVITQQAFPQDWAKTQSNLATAYGERIRGDKAKNIELAIAACDDALSVYTQQDFPQDWARMQNNLGAAYVYKIRGDKAENIELAINACSAALSVRTQQAFPLDWARTQNNLGAAYVYRIKGDKAENIELAIAAFSAGLSVYTQQAFPQDWARMQACLGVAYCQRIRGDKAENIELAIAACDDALSVYTQQAFPQDWAMTQNNLGLAYVERITGEKAQNIELAIAACSAALTVRTREAFPQNYAETLFNLGMAYQNANQLTSAYNTFKSAIDTVESLREEILSGEETKRKQAEEWNQLYSRMVEVCLKLVKITEAIEYVERSKTRNLVELILNRDLKTIFLPEVVTRLETYRDEITTGQYQIQNGKAENSKVLAQRLQELRQQRNELQNCYLRVGYDFKFDSFQATLDERTAIIEWYILIDKILAFIVIPKGEVTVWQSQPEDQEAFRNWVNQYLQNYDNQKKQWQNSLGEELKKLASILHIDEILTKIPNHCDQLILIPHRFLHLFPLHALPITSQNSKFKIQNYEDLPCLVDLFPRGVGYAPSCQLLQQVQKRERLDFQSLFAIQNPTEDLSFTDLEVESILSYFPGHQLLPKKQATKAALSEAATQLKEVNYLHFSCHGFFNLNSPQNSCLVLADAYVSPIPANASRERYLKVPDDKTIDLSKCLTLGNLFELNERGELIFDFSQSRLVVLSACETGLIDFQNTSDEYIGLPSGFLYAGSSSVVSSLWTVNDLSTSFLMIKFIQILKSATDMSVPLAMNQAQRWLRDATKEELQEWMIQLPLDSTKKGQIRRQINKMTGEKPFDSPDHWAAFTAVGK</sequence>
<proteinExistence type="predicted"/>
<dbReference type="PANTHER" id="PTHR10098">
    <property type="entry name" value="RAPSYN-RELATED"/>
    <property type="match status" value="1"/>
</dbReference>
<dbReference type="SMART" id="SM00028">
    <property type="entry name" value="TPR"/>
    <property type="match status" value="7"/>
</dbReference>
<feature type="domain" description="CHAT" evidence="2">
    <location>
        <begin position="618"/>
        <end position="964"/>
    </location>
</feature>
<reference evidence="3 4" key="1">
    <citation type="submission" date="2018-06" db="EMBL/GenBank/DDBJ databases">
        <title>Comparative genomics of Brasilonema spp. strains.</title>
        <authorList>
            <person name="Alvarenga D.O."/>
            <person name="Fiore M.F."/>
            <person name="Varani A.M."/>
        </authorList>
    </citation>
    <scope>NUCLEOTIDE SEQUENCE [LARGE SCALE GENOMIC DNA]</scope>
    <source>
        <strain evidence="3 4">SPC951</strain>
    </source>
</reference>
<keyword evidence="4" id="KW-1185">Reference proteome</keyword>
<comment type="caution">
    <text evidence="3">The sequence shown here is derived from an EMBL/GenBank/DDBJ whole genome shotgun (WGS) entry which is preliminary data.</text>
</comment>
<name>A0ABX1PG71_9CYAN</name>
<evidence type="ECO:0000256" key="1">
    <source>
        <dbReference type="PROSITE-ProRule" id="PRU00339"/>
    </source>
</evidence>
<evidence type="ECO:0000313" key="4">
    <source>
        <dbReference type="Proteomes" id="UP000718564"/>
    </source>
</evidence>